<dbReference type="EMBL" id="SNRY01004287">
    <property type="protein sequence ID" value="KAA6318151.1"/>
    <property type="molecule type" value="Genomic_DNA"/>
</dbReference>
<dbReference type="InterPro" id="IPR002559">
    <property type="entry name" value="Transposase_11"/>
</dbReference>
<evidence type="ECO:0000256" key="2">
    <source>
        <dbReference type="ARBA" id="ARBA00023125"/>
    </source>
</evidence>
<keyword evidence="2" id="KW-0238">DNA-binding</keyword>
<name>A0A5J4QBP5_9ZZZZ</name>
<evidence type="ECO:0000313" key="6">
    <source>
        <dbReference type="EMBL" id="KAA6318151.1"/>
    </source>
</evidence>
<dbReference type="Pfam" id="PF05598">
    <property type="entry name" value="DUF772"/>
    <property type="match status" value="1"/>
</dbReference>
<dbReference type="Pfam" id="PF01609">
    <property type="entry name" value="DDE_Tnp_1"/>
    <property type="match status" value="1"/>
</dbReference>
<gene>
    <name evidence="6" type="ORF">EZS27_031802</name>
</gene>
<dbReference type="PANTHER" id="PTHR35604:SF2">
    <property type="entry name" value="TRANSPOSASE INSH FOR INSERTION SEQUENCE ELEMENT IS5A-RELATED"/>
    <property type="match status" value="1"/>
</dbReference>
<dbReference type="AlphaFoldDB" id="A0A5J4QBP5"/>
<dbReference type="InterPro" id="IPR047959">
    <property type="entry name" value="Transpos_IS5"/>
</dbReference>
<evidence type="ECO:0008006" key="7">
    <source>
        <dbReference type="Google" id="ProtNLM"/>
    </source>
</evidence>
<keyword evidence="3" id="KW-0233">DNA recombination</keyword>
<sequence length="345" mass="40449">MKPFKRHRDYGFWDQDIRLSKLSMLGDPLETLSKNIDFEMFRDILEESLQNESKGQGGRCPYDYVMMFKILILQRYFNLSDNQVEYQINDRMSFMRFLDLSIADDIPDSKTVWHFRERLTDLGVVEDIFALFLKLLEDKGMVLNEGKIIDASFVEVPRQRNSRVENEQIKEGNIPETFKANAHKLSQKDTDARWTKKNTLSDFGYKDHVKTDSKSKVITKYLVTDASVHDSQAMEPLLDEKDRNQPFYADSAYVGEPQERVIEKNLMENQVCEKGYRGHPLRDEQKANNKEKSHIRSRIEHIFGFMENSMNAMYIQCIGIKRATAIIGLMNLTYNMYRYGQLRAV</sequence>
<dbReference type="GO" id="GO:0004803">
    <property type="term" value="F:transposase activity"/>
    <property type="evidence" value="ECO:0007669"/>
    <property type="project" value="InterPro"/>
</dbReference>
<dbReference type="GO" id="GO:0003677">
    <property type="term" value="F:DNA binding"/>
    <property type="evidence" value="ECO:0007669"/>
    <property type="project" value="UniProtKB-KW"/>
</dbReference>
<feature type="domain" description="Transposase IS4-like" evidence="4">
    <location>
        <begin position="147"/>
        <end position="336"/>
    </location>
</feature>
<comment type="caution">
    <text evidence="6">The sequence shown here is derived from an EMBL/GenBank/DDBJ whole genome shotgun (WGS) entry which is preliminary data.</text>
</comment>
<comment type="function">
    <text evidence="1">Involved in the transposition of the insertion sequence IS5.</text>
</comment>
<evidence type="ECO:0000259" key="4">
    <source>
        <dbReference type="Pfam" id="PF01609"/>
    </source>
</evidence>
<accession>A0A5J4QBP5</accession>
<feature type="domain" description="Transposase InsH N-terminal" evidence="5">
    <location>
        <begin position="25"/>
        <end position="118"/>
    </location>
</feature>
<dbReference type="NCBIfam" id="NF033581">
    <property type="entry name" value="transpos_IS5_4"/>
    <property type="match status" value="1"/>
</dbReference>
<evidence type="ECO:0000256" key="3">
    <source>
        <dbReference type="ARBA" id="ARBA00023172"/>
    </source>
</evidence>
<evidence type="ECO:0000256" key="1">
    <source>
        <dbReference type="ARBA" id="ARBA00003544"/>
    </source>
</evidence>
<organism evidence="6">
    <name type="scientific">termite gut metagenome</name>
    <dbReference type="NCBI Taxonomy" id="433724"/>
    <lineage>
        <taxon>unclassified sequences</taxon>
        <taxon>metagenomes</taxon>
        <taxon>organismal metagenomes</taxon>
    </lineage>
</organism>
<protein>
    <recommendedName>
        <fullName evidence="7">Transposase IS4-like domain-containing protein</fullName>
    </recommendedName>
</protein>
<dbReference type="PANTHER" id="PTHR35604">
    <property type="entry name" value="TRANSPOSASE INSH FOR INSERTION SEQUENCE ELEMENT IS5A-RELATED"/>
    <property type="match status" value="1"/>
</dbReference>
<dbReference type="GO" id="GO:0006313">
    <property type="term" value="P:DNA transposition"/>
    <property type="evidence" value="ECO:0007669"/>
    <property type="project" value="InterPro"/>
</dbReference>
<proteinExistence type="predicted"/>
<reference evidence="6" key="1">
    <citation type="submission" date="2019-03" db="EMBL/GenBank/DDBJ databases">
        <title>Single cell metagenomics reveals metabolic interactions within the superorganism composed of flagellate Streblomastix strix and complex community of Bacteroidetes bacteria on its surface.</title>
        <authorList>
            <person name="Treitli S.C."/>
            <person name="Kolisko M."/>
            <person name="Husnik F."/>
            <person name="Keeling P."/>
            <person name="Hampl V."/>
        </authorList>
    </citation>
    <scope>NUCLEOTIDE SEQUENCE</scope>
    <source>
        <strain evidence="6">STM</strain>
    </source>
</reference>
<evidence type="ECO:0000259" key="5">
    <source>
        <dbReference type="Pfam" id="PF05598"/>
    </source>
</evidence>
<dbReference type="InterPro" id="IPR008490">
    <property type="entry name" value="Transposase_InsH_N"/>
</dbReference>